<organism evidence="2 3">
    <name type="scientific">Salibacterium lacus</name>
    <dbReference type="NCBI Taxonomy" id="1898109"/>
    <lineage>
        <taxon>Bacteria</taxon>
        <taxon>Bacillati</taxon>
        <taxon>Bacillota</taxon>
        <taxon>Bacilli</taxon>
        <taxon>Bacillales</taxon>
        <taxon>Bacillaceae</taxon>
    </lineage>
</organism>
<dbReference type="SUPFAM" id="SSF56973">
    <property type="entry name" value="Aerolisin/ETX pore-forming domain"/>
    <property type="match status" value="1"/>
</dbReference>
<dbReference type="EMBL" id="JBHUML010000005">
    <property type="protein sequence ID" value="MFD2706584.1"/>
    <property type="molecule type" value="Genomic_DNA"/>
</dbReference>
<evidence type="ECO:0000313" key="2">
    <source>
        <dbReference type="EMBL" id="MFD2706584.1"/>
    </source>
</evidence>
<sequence length="208" mass="22858">MFKKLFGFFSVGALSCSFLILPNSSFADGHTDDYCGSGTASINTQEVSTNEDEINWIEDYEYNDSDIKENGYQAEQNSDEVGTLSSFAVSSKGGACSIKEAISTFNNNTSETATHNFTEEYEKSTTYSAEVSAGYKDAFEASLGYETSNTAKESYSTTIDVPPNTEFQLSASASLWSVNGEWQRTFLPNETASVNRPTGHVTWWLDEV</sequence>
<reference evidence="3" key="1">
    <citation type="journal article" date="2019" name="Int. J. Syst. Evol. Microbiol.">
        <title>The Global Catalogue of Microorganisms (GCM) 10K type strain sequencing project: providing services to taxonomists for standard genome sequencing and annotation.</title>
        <authorList>
            <consortium name="The Broad Institute Genomics Platform"/>
            <consortium name="The Broad Institute Genome Sequencing Center for Infectious Disease"/>
            <person name="Wu L."/>
            <person name="Ma J."/>
        </authorList>
    </citation>
    <scope>NUCLEOTIDE SEQUENCE [LARGE SCALE GENOMIC DNA]</scope>
    <source>
        <strain evidence="3">KCTC 33792</strain>
    </source>
</reference>
<gene>
    <name evidence="2" type="ORF">ACFSUB_14045</name>
</gene>
<dbReference type="PROSITE" id="PS51257">
    <property type="entry name" value="PROKAR_LIPOPROTEIN"/>
    <property type="match status" value="1"/>
</dbReference>
<comment type="caution">
    <text evidence="2">The sequence shown here is derived from an EMBL/GenBank/DDBJ whole genome shotgun (WGS) entry which is preliminary data.</text>
</comment>
<dbReference type="Proteomes" id="UP001597520">
    <property type="component" value="Unassembled WGS sequence"/>
</dbReference>
<evidence type="ECO:0000256" key="1">
    <source>
        <dbReference type="SAM" id="SignalP"/>
    </source>
</evidence>
<protein>
    <submittedName>
        <fullName evidence="2">Uncharacterized protein</fullName>
    </submittedName>
</protein>
<proteinExistence type="predicted"/>
<evidence type="ECO:0000313" key="3">
    <source>
        <dbReference type="Proteomes" id="UP001597520"/>
    </source>
</evidence>
<keyword evidence="3" id="KW-1185">Reference proteome</keyword>
<keyword evidence="1" id="KW-0732">Signal</keyword>
<accession>A0ABW5T3R7</accession>
<name>A0ABW5T3R7_9BACI</name>
<feature type="chain" id="PRO_5045222608" evidence="1">
    <location>
        <begin position="28"/>
        <end position="208"/>
    </location>
</feature>
<dbReference type="RefSeq" id="WP_380713891.1">
    <property type="nucleotide sequence ID" value="NZ_JBHUML010000005.1"/>
</dbReference>
<feature type="signal peptide" evidence="1">
    <location>
        <begin position="1"/>
        <end position="27"/>
    </location>
</feature>